<feature type="transmembrane region" description="Helical" evidence="1">
    <location>
        <begin position="108"/>
        <end position="126"/>
    </location>
</feature>
<name>A0A1I7WWJ8_HETBA</name>
<reference evidence="3" key="1">
    <citation type="submission" date="2016-11" db="UniProtKB">
        <authorList>
            <consortium name="WormBaseParasite"/>
        </authorList>
    </citation>
    <scope>IDENTIFICATION</scope>
</reference>
<feature type="transmembrane region" description="Helical" evidence="1">
    <location>
        <begin position="47"/>
        <end position="66"/>
    </location>
</feature>
<keyword evidence="2" id="KW-1185">Reference proteome</keyword>
<dbReference type="Proteomes" id="UP000095283">
    <property type="component" value="Unplaced"/>
</dbReference>
<feature type="transmembrane region" description="Helical" evidence="1">
    <location>
        <begin position="78"/>
        <end position="96"/>
    </location>
</feature>
<evidence type="ECO:0000256" key="1">
    <source>
        <dbReference type="SAM" id="Phobius"/>
    </source>
</evidence>
<accession>A0A1I7WWJ8</accession>
<evidence type="ECO:0000313" key="2">
    <source>
        <dbReference type="Proteomes" id="UP000095283"/>
    </source>
</evidence>
<sequence length="213" mass="25100">MSAQRLALSSLLRNGQRFVSFPHPIQVQNDPHSDEDPVSNTRFVISIYVYIFLYNIYIFQIIFADYKYLSSLDFNEPLLMEMLTLCTILVIVFIMASEYIPIKKKYAFNLNIVLTSCILLRFVLFYCDYKCNTYYSIIAYRLFTYGPKLLLLDIALQCILLGMWMQLFYVIVSSIRKGHPEGARRLIRTAARNGDYHREMRSWLEDECLNKQC</sequence>
<organism evidence="2 3">
    <name type="scientific">Heterorhabditis bacteriophora</name>
    <name type="common">Entomopathogenic nematode worm</name>
    <dbReference type="NCBI Taxonomy" id="37862"/>
    <lineage>
        <taxon>Eukaryota</taxon>
        <taxon>Metazoa</taxon>
        <taxon>Ecdysozoa</taxon>
        <taxon>Nematoda</taxon>
        <taxon>Chromadorea</taxon>
        <taxon>Rhabditida</taxon>
        <taxon>Rhabditina</taxon>
        <taxon>Rhabditomorpha</taxon>
        <taxon>Strongyloidea</taxon>
        <taxon>Heterorhabditidae</taxon>
        <taxon>Heterorhabditis</taxon>
    </lineage>
</organism>
<evidence type="ECO:0000313" key="3">
    <source>
        <dbReference type="WBParaSite" id="Hba_09569"/>
    </source>
</evidence>
<keyword evidence="1" id="KW-1133">Transmembrane helix</keyword>
<dbReference type="WBParaSite" id="Hba_09569">
    <property type="protein sequence ID" value="Hba_09569"/>
    <property type="gene ID" value="Hba_09569"/>
</dbReference>
<feature type="transmembrane region" description="Helical" evidence="1">
    <location>
        <begin position="154"/>
        <end position="175"/>
    </location>
</feature>
<proteinExistence type="predicted"/>
<keyword evidence="1" id="KW-0472">Membrane</keyword>
<keyword evidence="1" id="KW-0812">Transmembrane</keyword>
<protein>
    <submittedName>
        <fullName evidence="3">Uncharacterized protein</fullName>
    </submittedName>
</protein>
<dbReference type="AlphaFoldDB" id="A0A1I7WWJ8"/>